<keyword evidence="1" id="KW-0175">Coiled coil</keyword>
<dbReference type="STRING" id="1174501.SAMN05216192_1682"/>
<keyword evidence="4" id="KW-1185">Reference proteome</keyword>
<evidence type="ECO:0000313" key="3">
    <source>
        <dbReference type="EMBL" id="SDL03300.1"/>
    </source>
</evidence>
<sequence length="118" mass="13377">MCGAWDGQVHPVINSPDNQRNQTTINGVIWMDLTALTGLFANNNGSVVLNVLLSIALIWAIRQMAGKEKVIQNYQKRDEENEKQLNEYNRSLVKLLIEREALERARADKTNGEEVVNK</sequence>
<dbReference type="EMBL" id="FNDX01000068">
    <property type="protein sequence ID" value="SDL03300.1"/>
    <property type="molecule type" value="Genomic_DNA"/>
</dbReference>
<gene>
    <name evidence="3" type="ORF">SAMN05216192_1682</name>
</gene>
<keyword evidence="2" id="KW-1133">Transmembrane helix</keyword>
<evidence type="ECO:0000313" key="4">
    <source>
        <dbReference type="Proteomes" id="UP000199050"/>
    </source>
</evidence>
<name>A0A1G9GRJ0_9BACL</name>
<organism evidence="3 4">
    <name type="scientific">Paenibacillus typhae</name>
    <dbReference type="NCBI Taxonomy" id="1174501"/>
    <lineage>
        <taxon>Bacteria</taxon>
        <taxon>Bacillati</taxon>
        <taxon>Bacillota</taxon>
        <taxon>Bacilli</taxon>
        <taxon>Bacillales</taxon>
        <taxon>Paenibacillaceae</taxon>
        <taxon>Paenibacillus</taxon>
    </lineage>
</organism>
<evidence type="ECO:0000256" key="1">
    <source>
        <dbReference type="SAM" id="Coils"/>
    </source>
</evidence>
<reference evidence="4" key="1">
    <citation type="submission" date="2016-10" db="EMBL/GenBank/DDBJ databases">
        <authorList>
            <person name="Varghese N."/>
            <person name="Submissions S."/>
        </authorList>
    </citation>
    <scope>NUCLEOTIDE SEQUENCE [LARGE SCALE GENOMIC DNA]</scope>
    <source>
        <strain evidence="4">CGMCC 1.11012</strain>
    </source>
</reference>
<proteinExistence type="predicted"/>
<evidence type="ECO:0000256" key="2">
    <source>
        <dbReference type="SAM" id="Phobius"/>
    </source>
</evidence>
<feature type="transmembrane region" description="Helical" evidence="2">
    <location>
        <begin position="40"/>
        <end position="61"/>
    </location>
</feature>
<evidence type="ECO:0008006" key="5">
    <source>
        <dbReference type="Google" id="ProtNLM"/>
    </source>
</evidence>
<feature type="coiled-coil region" evidence="1">
    <location>
        <begin position="71"/>
        <end position="105"/>
    </location>
</feature>
<dbReference type="AlphaFoldDB" id="A0A1G9GRJ0"/>
<dbReference type="Proteomes" id="UP000199050">
    <property type="component" value="Unassembled WGS sequence"/>
</dbReference>
<keyword evidence="2" id="KW-0472">Membrane</keyword>
<protein>
    <recommendedName>
        <fullName evidence="5">BhlA holin family protein</fullName>
    </recommendedName>
</protein>
<keyword evidence="2" id="KW-0812">Transmembrane</keyword>
<accession>A0A1G9GRJ0</accession>